<dbReference type="OrthoDB" id="286395at2759"/>
<dbReference type="EMBL" id="LN835300">
    <property type="protein sequence ID" value="CRG98937.1"/>
    <property type="molecule type" value="Genomic_DNA"/>
</dbReference>
<feature type="transmembrane region" description="Helical" evidence="7">
    <location>
        <begin position="84"/>
        <end position="105"/>
    </location>
</feature>
<proteinExistence type="inferred from homology"/>
<comment type="similarity">
    <text evidence="2">Belongs to the EMC6 family.</text>
</comment>
<dbReference type="GO" id="GO:0005739">
    <property type="term" value="C:mitochondrion"/>
    <property type="evidence" value="ECO:0007669"/>
    <property type="project" value="GOC"/>
</dbReference>
<dbReference type="VEuPathDB" id="PlasmoDB:PRELSG_0509500"/>
<evidence type="ECO:0000256" key="5">
    <source>
        <dbReference type="ARBA" id="ARBA00022989"/>
    </source>
</evidence>
<keyword evidence="6 7" id="KW-0472">Membrane</keyword>
<comment type="subcellular location">
    <subcellularLocation>
        <location evidence="1">Endoplasmic reticulum membrane</location>
        <topology evidence="1">Multi-pass membrane protein</topology>
    </subcellularLocation>
</comment>
<evidence type="ECO:0000256" key="3">
    <source>
        <dbReference type="ARBA" id="ARBA00022692"/>
    </source>
</evidence>
<feature type="transmembrane region" description="Helical" evidence="7">
    <location>
        <begin position="53"/>
        <end position="72"/>
    </location>
</feature>
<dbReference type="RefSeq" id="XP_028531946.1">
    <property type="nucleotide sequence ID" value="XM_028675349.1"/>
</dbReference>
<evidence type="ECO:0000256" key="7">
    <source>
        <dbReference type="SAM" id="Phobius"/>
    </source>
</evidence>
<name>A0A1J1H5R1_PLARL</name>
<dbReference type="Proteomes" id="UP000220158">
    <property type="component" value="Chromosome 5"/>
</dbReference>
<evidence type="ECO:0000256" key="2">
    <source>
        <dbReference type="ARBA" id="ARBA00009436"/>
    </source>
</evidence>
<dbReference type="KEGG" id="prel:PRELSG_0509500"/>
<dbReference type="InterPro" id="IPR029008">
    <property type="entry name" value="EMC6-like"/>
</dbReference>
<evidence type="ECO:0000256" key="1">
    <source>
        <dbReference type="ARBA" id="ARBA00004477"/>
    </source>
</evidence>
<feature type="transmembrane region" description="Helical" evidence="7">
    <location>
        <begin position="29"/>
        <end position="47"/>
    </location>
</feature>
<keyword evidence="3 7" id="KW-0812">Transmembrane</keyword>
<protein>
    <submittedName>
        <fullName evidence="8">Rab5-interacting protein, putative</fullName>
    </submittedName>
</protein>
<evidence type="ECO:0000313" key="8">
    <source>
        <dbReference type="EMBL" id="CRG98937.1"/>
    </source>
</evidence>
<gene>
    <name evidence="8" type="ORF">PRELSG_0509500</name>
</gene>
<keyword evidence="9" id="KW-1185">Reference proteome</keyword>
<keyword evidence="4" id="KW-0256">Endoplasmic reticulum</keyword>
<sequence>MKKKIENNEYGLLKKLFHQKLTKNEMDDVFFYYKQIVGIIAGVISGILHIKGIWGFLFFFILQFLTSFALYNKKIHENYFLDNFNIATSNIFIALSAFLVSWITVNTILI</sequence>
<evidence type="ECO:0000313" key="9">
    <source>
        <dbReference type="Proteomes" id="UP000220158"/>
    </source>
</evidence>
<accession>A0A1J1H5R1</accession>
<dbReference type="GO" id="GO:0005789">
    <property type="term" value="C:endoplasmic reticulum membrane"/>
    <property type="evidence" value="ECO:0007669"/>
    <property type="project" value="UniProtKB-SubCell"/>
</dbReference>
<organism evidence="8 9">
    <name type="scientific">Plasmodium relictum</name>
    <dbReference type="NCBI Taxonomy" id="85471"/>
    <lineage>
        <taxon>Eukaryota</taxon>
        <taxon>Sar</taxon>
        <taxon>Alveolata</taxon>
        <taxon>Apicomplexa</taxon>
        <taxon>Aconoidasida</taxon>
        <taxon>Haemosporida</taxon>
        <taxon>Plasmodiidae</taxon>
        <taxon>Plasmodium</taxon>
        <taxon>Plasmodium (Haemamoeba)</taxon>
    </lineage>
</organism>
<dbReference type="AlphaFoldDB" id="A0A1J1H5R1"/>
<dbReference type="PANTHER" id="PTHR12906">
    <property type="entry name" value="PROTEIN C20ORF24 RAB5-INTERACTING PROTEIN"/>
    <property type="match status" value="1"/>
</dbReference>
<dbReference type="InterPro" id="IPR010742">
    <property type="entry name" value="RCAF1"/>
</dbReference>
<keyword evidence="5 7" id="KW-1133">Transmembrane helix</keyword>
<reference evidence="8 9" key="1">
    <citation type="submission" date="2015-04" db="EMBL/GenBank/DDBJ databases">
        <authorList>
            <consortium name="Pathogen Informatics"/>
        </authorList>
    </citation>
    <scope>NUCLEOTIDE SEQUENCE [LARGE SCALE GENOMIC DNA]</scope>
    <source>
        <strain evidence="8 9">SGS1</strain>
    </source>
</reference>
<dbReference type="PANTHER" id="PTHR12906:SF0">
    <property type="entry name" value="GEL COMPLEX SUBUNIT OPTI"/>
    <property type="match status" value="1"/>
</dbReference>
<evidence type="ECO:0000256" key="4">
    <source>
        <dbReference type="ARBA" id="ARBA00022824"/>
    </source>
</evidence>
<dbReference type="GO" id="GO:0097250">
    <property type="term" value="P:mitochondrial respirasome assembly"/>
    <property type="evidence" value="ECO:0007669"/>
    <property type="project" value="InterPro"/>
</dbReference>
<dbReference type="OMA" id="WITVNTV"/>
<dbReference type="GeneID" id="39735038"/>
<evidence type="ECO:0000256" key="6">
    <source>
        <dbReference type="ARBA" id="ARBA00023136"/>
    </source>
</evidence>
<dbReference type="Pfam" id="PF07019">
    <property type="entry name" value="EMC6"/>
    <property type="match status" value="1"/>
</dbReference>